<dbReference type="InterPro" id="IPR004045">
    <property type="entry name" value="Glutathione_S-Trfase_N"/>
</dbReference>
<dbReference type="RefSeq" id="WP_267613295.1">
    <property type="nucleotide sequence ID" value="NZ_JAOVZQ010000001.1"/>
</dbReference>
<reference evidence="3" key="1">
    <citation type="submission" date="2022-10" db="EMBL/GenBank/DDBJ databases">
        <title>Hoeflea sp. J2-29, isolated from marine algae.</title>
        <authorList>
            <person name="Kristyanto S."/>
            <person name="Kim J.M."/>
            <person name="Jeon C.O."/>
        </authorList>
    </citation>
    <scope>NUCLEOTIDE SEQUENCE</scope>
    <source>
        <strain evidence="3">J2-29</strain>
    </source>
</reference>
<gene>
    <name evidence="3" type="ORF">OEG82_15515</name>
</gene>
<dbReference type="Proteomes" id="UP001081283">
    <property type="component" value="Unassembled WGS sequence"/>
</dbReference>
<dbReference type="InterPro" id="IPR010987">
    <property type="entry name" value="Glutathione-S-Trfase_C-like"/>
</dbReference>
<dbReference type="Gene3D" id="1.20.1050.10">
    <property type="match status" value="1"/>
</dbReference>
<dbReference type="EMBL" id="JAOVZQ010000001">
    <property type="protein sequence ID" value="MCY0095414.1"/>
    <property type="molecule type" value="Genomic_DNA"/>
</dbReference>
<dbReference type="CDD" id="cd00299">
    <property type="entry name" value="GST_C_family"/>
    <property type="match status" value="1"/>
</dbReference>
<organism evidence="3 4">
    <name type="scientific">Hoeflea ulvae</name>
    <dbReference type="NCBI Taxonomy" id="2983764"/>
    <lineage>
        <taxon>Bacteria</taxon>
        <taxon>Pseudomonadati</taxon>
        <taxon>Pseudomonadota</taxon>
        <taxon>Alphaproteobacteria</taxon>
        <taxon>Hyphomicrobiales</taxon>
        <taxon>Rhizobiaceae</taxon>
        <taxon>Hoeflea</taxon>
    </lineage>
</organism>
<dbReference type="InterPro" id="IPR036249">
    <property type="entry name" value="Thioredoxin-like_sf"/>
</dbReference>
<dbReference type="Pfam" id="PF13410">
    <property type="entry name" value="GST_C_2"/>
    <property type="match status" value="1"/>
</dbReference>
<dbReference type="SUPFAM" id="SSF47616">
    <property type="entry name" value="GST C-terminal domain-like"/>
    <property type="match status" value="1"/>
</dbReference>
<dbReference type="PROSITE" id="PS50405">
    <property type="entry name" value="GST_CTER"/>
    <property type="match status" value="1"/>
</dbReference>
<dbReference type="SFLD" id="SFLDG00358">
    <property type="entry name" value="Main_(cytGST)"/>
    <property type="match status" value="1"/>
</dbReference>
<accession>A0ABT3YHY7</accession>
<dbReference type="PANTHER" id="PTHR43968">
    <property type="match status" value="1"/>
</dbReference>
<evidence type="ECO:0000313" key="3">
    <source>
        <dbReference type="EMBL" id="MCY0095414.1"/>
    </source>
</evidence>
<feature type="domain" description="GST N-terminal" evidence="1">
    <location>
        <begin position="8"/>
        <end position="89"/>
    </location>
</feature>
<dbReference type="InterPro" id="IPR036282">
    <property type="entry name" value="Glutathione-S-Trfase_C_sf"/>
</dbReference>
<dbReference type="PROSITE" id="PS50404">
    <property type="entry name" value="GST_NTER"/>
    <property type="match status" value="1"/>
</dbReference>
<dbReference type="InterPro" id="IPR050983">
    <property type="entry name" value="GST_Omega/HSP26"/>
</dbReference>
<dbReference type="Gene3D" id="3.40.30.10">
    <property type="entry name" value="Glutaredoxin"/>
    <property type="match status" value="1"/>
</dbReference>
<feature type="domain" description="GST C-terminal" evidence="2">
    <location>
        <begin position="94"/>
        <end position="203"/>
    </location>
</feature>
<name>A0ABT3YHY7_9HYPH</name>
<dbReference type="InterPro" id="IPR040079">
    <property type="entry name" value="Glutathione_S-Trfase"/>
</dbReference>
<dbReference type="SFLD" id="SFLDS00019">
    <property type="entry name" value="Glutathione_Transferase_(cytos"/>
    <property type="match status" value="1"/>
</dbReference>
<dbReference type="Pfam" id="PF13417">
    <property type="entry name" value="GST_N_3"/>
    <property type="match status" value="1"/>
</dbReference>
<proteinExistence type="predicted"/>
<protein>
    <submittedName>
        <fullName evidence="3">Glutathione S-transferase family protein</fullName>
    </submittedName>
</protein>
<sequence>MTAAREIPSVTLTGADYSVYTRIARIALDLKGVRFRFEPLDVFAEGGTGKARLAGHPFGKIPVLRHGDLTLFETLAITRYIDQAFDGPPLEPAEPAGRARMNQIISVVDTAVYPVLVWGLHVPRSEGREPEPETIAEGRKVLSVLEDLAGAPWICGSTPSLADAYLAATMDYVLDSAAGDRLSRDAPRLWDWWQRAEALMHES</sequence>
<keyword evidence="4" id="KW-1185">Reference proteome</keyword>
<evidence type="ECO:0000313" key="4">
    <source>
        <dbReference type="Proteomes" id="UP001081283"/>
    </source>
</evidence>
<evidence type="ECO:0000259" key="2">
    <source>
        <dbReference type="PROSITE" id="PS50405"/>
    </source>
</evidence>
<evidence type="ECO:0000259" key="1">
    <source>
        <dbReference type="PROSITE" id="PS50404"/>
    </source>
</evidence>
<dbReference type="PANTHER" id="PTHR43968:SF6">
    <property type="entry name" value="GLUTATHIONE S-TRANSFERASE OMEGA"/>
    <property type="match status" value="1"/>
</dbReference>
<comment type="caution">
    <text evidence="3">The sequence shown here is derived from an EMBL/GenBank/DDBJ whole genome shotgun (WGS) entry which is preliminary data.</text>
</comment>
<dbReference type="SUPFAM" id="SSF52833">
    <property type="entry name" value="Thioredoxin-like"/>
    <property type="match status" value="1"/>
</dbReference>